<proteinExistence type="predicted"/>
<comment type="caution">
    <text evidence="1">The sequence shown here is derived from an EMBL/GenBank/DDBJ whole genome shotgun (WGS) entry which is preliminary data.</text>
</comment>
<protein>
    <submittedName>
        <fullName evidence="1">Uncharacterized protein</fullName>
    </submittedName>
</protein>
<dbReference type="AlphaFoldDB" id="A0AAD4H7Y0"/>
<keyword evidence="2" id="KW-1185">Reference proteome</keyword>
<evidence type="ECO:0000313" key="2">
    <source>
        <dbReference type="Proteomes" id="UP001194580"/>
    </source>
</evidence>
<name>A0AAD4H7Y0_9FUNG</name>
<accession>A0AAD4H7Y0</accession>
<organism evidence="1 2">
    <name type="scientific">Linnemannia exigua</name>
    <dbReference type="NCBI Taxonomy" id="604196"/>
    <lineage>
        <taxon>Eukaryota</taxon>
        <taxon>Fungi</taxon>
        <taxon>Fungi incertae sedis</taxon>
        <taxon>Mucoromycota</taxon>
        <taxon>Mortierellomycotina</taxon>
        <taxon>Mortierellomycetes</taxon>
        <taxon>Mortierellales</taxon>
        <taxon>Mortierellaceae</taxon>
        <taxon>Linnemannia</taxon>
    </lineage>
</organism>
<sequence length="320" mass="36414">MSEPITTKPTPFSQFCLFKSLSLSLFEDDWVNMVESWQAMVAVNAPIPEFAYNMSPFFANAPRLLPIFYRYLGFAEQDNTFLTTLTTVVMSTPLLIKVQQILKSTELFSNYIVALKLDNPSASHTQVMQSLQTFLSYLPENMRLEILKVFAEQEASDSMGFTTSTLDKALQVIHADTQLYIDILSTLQLNQTENMPWDAVVNKVKTLVLANKPQAWTGVDQFLKSLHWGHQEETSTSEQLDVENDDDEIVEMVEGVDYYPDEEDEDELESFPEGEEFDHHYAAFLQDVQDIHAGRHQHQVMGDFGKLSVTADNRLAVESC</sequence>
<gene>
    <name evidence="1" type="ORF">BGZ95_004627</name>
</gene>
<reference evidence="1" key="1">
    <citation type="journal article" date="2020" name="Fungal Divers.">
        <title>Resolving the Mortierellaceae phylogeny through synthesis of multi-gene phylogenetics and phylogenomics.</title>
        <authorList>
            <person name="Vandepol N."/>
            <person name="Liber J."/>
            <person name="Desiro A."/>
            <person name="Na H."/>
            <person name="Kennedy M."/>
            <person name="Barry K."/>
            <person name="Grigoriev I.V."/>
            <person name="Miller A.N."/>
            <person name="O'Donnell K."/>
            <person name="Stajich J.E."/>
            <person name="Bonito G."/>
        </authorList>
    </citation>
    <scope>NUCLEOTIDE SEQUENCE</scope>
    <source>
        <strain evidence="1">NRRL 28262</strain>
    </source>
</reference>
<dbReference type="Proteomes" id="UP001194580">
    <property type="component" value="Unassembled WGS sequence"/>
</dbReference>
<evidence type="ECO:0000313" key="1">
    <source>
        <dbReference type="EMBL" id="KAG0278130.1"/>
    </source>
</evidence>
<dbReference type="EMBL" id="JAAAIL010000218">
    <property type="protein sequence ID" value="KAG0278130.1"/>
    <property type="molecule type" value="Genomic_DNA"/>
</dbReference>